<dbReference type="Proteomes" id="UP000051401">
    <property type="component" value="Unassembled WGS sequence"/>
</dbReference>
<reference evidence="1 3" key="1">
    <citation type="submission" date="2015-04" db="EMBL/GenBank/DDBJ databases">
        <title>The draft genome sequence of Roseovarius indicus B108T.</title>
        <authorList>
            <person name="Li G."/>
            <person name="Lai Q."/>
            <person name="Shao Z."/>
            <person name="Yan P."/>
        </authorList>
    </citation>
    <scope>NUCLEOTIDE SEQUENCE [LARGE SCALE GENOMIC DNA]</scope>
    <source>
        <strain evidence="1 3">B108</strain>
    </source>
</reference>
<organism evidence="1 3">
    <name type="scientific">Roseovarius indicus</name>
    <dbReference type="NCBI Taxonomy" id="540747"/>
    <lineage>
        <taxon>Bacteria</taxon>
        <taxon>Pseudomonadati</taxon>
        <taxon>Pseudomonadota</taxon>
        <taxon>Alphaproteobacteria</taxon>
        <taxon>Rhodobacterales</taxon>
        <taxon>Roseobacteraceae</taxon>
        <taxon>Roseovarius</taxon>
    </lineage>
</organism>
<dbReference type="Proteomes" id="UP000325785">
    <property type="component" value="Chromosome"/>
</dbReference>
<dbReference type="EMBL" id="CP031598">
    <property type="protein sequence ID" value="QEW26276.1"/>
    <property type="molecule type" value="Genomic_DNA"/>
</dbReference>
<accession>A0A0T5PD25</accession>
<dbReference type="STRING" id="540747.SAMN04488031_103486"/>
<evidence type="ECO:0000313" key="2">
    <source>
        <dbReference type="EMBL" id="QEW26276.1"/>
    </source>
</evidence>
<dbReference type="AlphaFoldDB" id="A0A0T5PD25"/>
<sequence length="85" mass="9517">MAEAKTKAPLTEEQKQRRWAGRKLAILHFNQQFSAANPEASKEERKAAWKDAKKAQTKMAMRTLTQMERAGFGITVPAKATEAAE</sequence>
<evidence type="ECO:0000313" key="3">
    <source>
        <dbReference type="Proteomes" id="UP000051401"/>
    </source>
</evidence>
<evidence type="ECO:0000313" key="1">
    <source>
        <dbReference type="EMBL" id="KRS18814.1"/>
    </source>
</evidence>
<protein>
    <submittedName>
        <fullName evidence="1">Uncharacterized protein</fullName>
    </submittedName>
</protein>
<gene>
    <name evidence="2" type="ORF">RIdsm_02074</name>
    <name evidence="1" type="ORF">XM52_03755</name>
</gene>
<dbReference type="RefSeq" id="WP_057813447.1">
    <property type="nucleotide sequence ID" value="NZ_CP031598.1"/>
</dbReference>
<dbReference type="EMBL" id="LAXI01000002">
    <property type="protein sequence ID" value="KRS18814.1"/>
    <property type="molecule type" value="Genomic_DNA"/>
</dbReference>
<dbReference type="PATRIC" id="fig|540747.5.peg.2324"/>
<keyword evidence="3" id="KW-1185">Reference proteome</keyword>
<evidence type="ECO:0000313" key="4">
    <source>
        <dbReference type="Proteomes" id="UP000325785"/>
    </source>
</evidence>
<dbReference type="KEGG" id="rid:RIdsm_02074"/>
<reference evidence="2 4" key="2">
    <citation type="submission" date="2018-08" db="EMBL/GenBank/DDBJ databases">
        <title>Genetic Globetrotter - A new plasmid hitch-hiking vast phylogenetic and geographic distances.</title>
        <authorList>
            <person name="Vollmers J."/>
            <person name="Petersen J."/>
        </authorList>
    </citation>
    <scope>NUCLEOTIDE SEQUENCE [LARGE SCALE GENOMIC DNA]</scope>
    <source>
        <strain evidence="2 4">DSM 26383</strain>
    </source>
</reference>
<proteinExistence type="predicted"/>
<name>A0A0T5PD25_9RHOB</name>